<dbReference type="Pfam" id="PF12833">
    <property type="entry name" value="HTH_18"/>
    <property type="match status" value="1"/>
</dbReference>
<feature type="domain" description="Response regulatory" evidence="12">
    <location>
        <begin position="4"/>
        <end position="122"/>
    </location>
</feature>
<evidence type="ECO:0000256" key="8">
    <source>
        <dbReference type="ARBA" id="ARBA00023163"/>
    </source>
</evidence>
<gene>
    <name evidence="13" type="ORF">V6984_12475</name>
</gene>
<keyword evidence="14" id="KW-1185">Reference proteome</keyword>
<evidence type="ECO:0000313" key="13">
    <source>
        <dbReference type="EMBL" id="XAH72343.1"/>
    </source>
</evidence>
<name>A0ABZ3ESG7_9FIRM</name>
<evidence type="ECO:0000313" key="14">
    <source>
        <dbReference type="Proteomes" id="UP001451571"/>
    </source>
</evidence>
<evidence type="ECO:0000256" key="3">
    <source>
        <dbReference type="ARBA" id="ARBA00022490"/>
    </source>
</evidence>
<dbReference type="InterPro" id="IPR018060">
    <property type="entry name" value="HTH_AraC"/>
</dbReference>
<comment type="function">
    <text evidence="9">May play the central regulatory role in sporulation. It may be an element of the effector pathway responsible for the activation of sporulation genes in response to nutritional stress. Spo0A may act in concert with spo0H (a sigma factor) to control the expression of some genes that are critical to the sporulation process.</text>
</comment>
<evidence type="ECO:0000256" key="1">
    <source>
        <dbReference type="ARBA" id="ARBA00004496"/>
    </source>
</evidence>
<dbReference type="InterPro" id="IPR011006">
    <property type="entry name" value="CheY-like_superfamily"/>
</dbReference>
<evidence type="ECO:0000256" key="9">
    <source>
        <dbReference type="ARBA" id="ARBA00024867"/>
    </source>
</evidence>
<dbReference type="PROSITE" id="PS00041">
    <property type="entry name" value="HTH_ARAC_FAMILY_1"/>
    <property type="match status" value="1"/>
</dbReference>
<dbReference type="PROSITE" id="PS01124">
    <property type="entry name" value="HTH_ARAC_FAMILY_2"/>
    <property type="match status" value="1"/>
</dbReference>
<evidence type="ECO:0000256" key="6">
    <source>
        <dbReference type="ARBA" id="ARBA00023015"/>
    </source>
</evidence>
<sequence>MNLKVMLVDDEPFILQGLSVLVDWEAEGYEIAKTAANGREALEFLLHNRVDLIIADIRMPVMTGIELLREIREKNISGAQFIILSGYNDFQYAQKALRYSCMDYILKPVQRESLLLLLRQAVKEKEIVVQKEVNLKKMEKARLAQNLMGLLRGKCGQDTLDYITSLWGEQKGMRYVHICFDNIAVLEEMSDEELRTMKKRLFQNCLDYLGNDGDHFFEDMPGFEEDYEIGFVYCDDMAMRLGMSTELFLEKLQKKAEEEEFRVPVILLVGKRVEDLGKISHSYSSSCVLRSFKSFRMKKSIYYYEEEVQVNHGKFLLCKQNLDRLILSVEQNDRAEINSSVDDLFLEMESMGMMKELISMNTNYLLFQLIHLAVEQDESVNQEEVMLYISENVFDADVTRGGRAHLRRFACEYADYLIQLRKNVSRGVLLDVEREIKERFAENLTLRELSQKYFVNSSYLGQIFRKKYGQSFKDYLGSYRISEAAQQLLKTDKKISRIAEEVGYHDTDYFINKFIELKGCTPSRYRKNAGDTGG</sequence>
<accession>A0ABZ3ESG7</accession>
<keyword evidence="5" id="KW-0902">Two-component regulatory system</keyword>
<dbReference type="CDD" id="cd17536">
    <property type="entry name" value="REC_YesN-like"/>
    <property type="match status" value="1"/>
</dbReference>
<dbReference type="Gene3D" id="3.40.50.2300">
    <property type="match status" value="1"/>
</dbReference>
<dbReference type="SMART" id="SM00342">
    <property type="entry name" value="HTH_ARAC"/>
    <property type="match status" value="1"/>
</dbReference>
<dbReference type="SUPFAM" id="SSF46689">
    <property type="entry name" value="Homeodomain-like"/>
    <property type="match status" value="1"/>
</dbReference>
<evidence type="ECO:0000259" key="11">
    <source>
        <dbReference type="PROSITE" id="PS01124"/>
    </source>
</evidence>
<proteinExistence type="predicted"/>
<keyword evidence="8" id="KW-0804">Transcription</keyword>
<dbReference type="Gene3D" id="1.10.10.60">
    <property type="entry name" value="Homeodomain-like"/>
    <property type="match status" value="2"/>
</dbReference>
<dbReference type="PROSITE" id="PS50110">
    <property type="entry name" value="RESPONSE_REGULATORY"/>
    <property type="match status" value="1"/>
</dbReference>
<dbReference type="RefSeq" id="WP_342755960.1">
    <property type="nucleotide sequence ID" value="NZ_CP146256.1"/>
</dbReference>
<keyword evidence="3" id="KW-0963">Cytoplasm</keyword>
<evidence type="ECO:0000256" key="5">
    <source>
        <dbReference type="ARBA" id="ARBA00023012"/>
    </source>
</evidence>
<evidence type="ECO:0000256" key="7">
    <source>
        <dbReference type="ARBA" id="ARBA00023125"/>
    </source>
</evidence>
<dbReference type="EMBL" id="CP146256">
    <property type="protein sequence ID" value="XAH72343.1"/>
    <property type="molecule type" value="Genomic_DNA"/>
</dbReference>
<keyword evidence="4 10" id="KW-0597">Phosphoprotein</keyword>
<dbReference type="PANTHER" id="PTHR42713:SF3">
    <property type="entry name" value="TRANSCRIPTIONAL REGULATORY PROTEIN HPTR"/>
    <property type="match status" value="1"/>
</dbReference>
<feature type="domain" description="HTH araC/xylS-type" evidence="11">
    <location>
        <begin position="430"/>
        <end position="528"/>
    </location>
</feature>
<keyword evidence="7" id="KW-0238">DNA-binding</keyword>
<evidence type="ECO:0000256" key="4">
    <source>
        <dbReference type="ARBA" id="ARBA00022553"/>
    </source>
</evidence>
<evidence type="ECO:0000259" key="12">
    <source>
        <dbReference type="PROSITE" id="PS50110"/>
    </source>
</evidence>
<comment type="subcellular location">
    <subcellularLocation>
        <location evidence="1">Cytoplasm</location>
    </subcellularLocation>
</comment>
<dbReference type="SUPFAM" id="SSF52172">
    <property type="entry name" value="CheY-like"/>
    <property type="match status" value="1"/>
</dbReference>
<evidence type="ECO:0000256" key="2">
    <source>
        <dbReference type="ARBA" id="ARBA00018672"/>
    </source>
</evidence>
<protein>
    <recommendedName>
        <fullName evidence="2">Stage 0 sporulation protein A homolog</fullName>
    </recommendedName>
</protein>
<dbReference type="Proteomes" id="UP001451571">
    <property type="component" value="Chromosome"/>
</dbReference>
<evidence type="ECO:0000256" key="10">
    <source>
        <dbReference type="PROSITE-ProRule" id="PRU00169"/>
    </source>
</evidence>
<dbReference type="InterPro" id="IPR009057">
    <property type="entry name" value="Homeodomain-like_sf"/>
</dbReference>
<dbReference type="SMART" id="SM00448">
    <property type="entry name" value="REC"/>
    <property type="match status" value="1"/>
</dbReference>
<organism evidence="13 14">
    <name type="scientific">Kineothrix sedimenti</name>
    <dbReference type="NCBI Taxonomy" id="3123317"/>
    <lineage>
        <taxon>Bacteria</taxon>
        <taxon>Bacillati</taxon>
        <taxon>Bacillota</taxon>
        <taxon>Clostridia</taxon>
        <taxon>Lachnospirales</taxon>
        <taxon>Lachnospiraceae</taxon>
        <taxon>Kineothrix</taxon>
    </lineage>
</organism>
<dbReference type="PANTHER" id="PTHR42713">
    <property type="entry name" value="HISTIDINE KINASE-RELATED"/>
    <property type="match status" value="1"/>
</dbReference>
<dbReference type="InterPro" id="IPR018062">
    <property type="entry name" value="HTH_AraC-typ_CS"/>
</dbReference>
<reference evidence="13 14" key="1">
    <citation type="submission" date="2024-02" db="EMBL/GenBank/DDBJ databases">
        <title>Bacterial strain from lacustrine sediment.</title>
        <authorList>
            <person name="Petit C."/>
            <person name="Fadhlaoui K."/>
        </authorList>
    </citation>
    <scope>NUCLEOTIDE SEQUENCE [LARGE SCALE GENOMIC DNA]</scope>
    <source>
        <strain evidence="13 14">IPX-CK</strain>
    </source>
</reference>
<dbReference type="InterPro" id="IPR051552">
    <property type="entry name" value="HptR"/>
</dbReference>
<feature type="modified residue" description="4-aspartylphosphate" evidence="10">
    <location>
        <position position="56"/>
    </location>
</feature>
<dbReference type="InterPro" id="IPR001789">
    <property type="entry name" value="Sig_transdc_resp-reg_receiver"/>
</dbReference>
<dbReference type="Pfam" id="PF00072">
    <property type="entry name" value="Response_reg"/>
    <property type="match status" value="1"/>
</dbReference>
<keyword evidence="6" id="KW-0805">Transcription regulation</keyword>